<dbReference type="Proteomes" id="UP000308836">
    <property type="component" value="Unassembled WGS sequence"/>
</dbReference>
<accession>A0AC61R741</accession>
<evidence type="ECO:0000313" key="1">
    <source>
        <dbReference type="EMBL" id="TGY65947.1"/>
    </source>
</evidence>
<gene>
    <name evidence="1" type="primary">tadA</name>
    <name evidence="1" type="ORF">E5336_06400</name>
</gene>
<evidence type="ECO:0000313" key="2">
    <source>
        <dbReference type="Proteomes" id="UP000308836"/>
    </source>
</evidence>
<comment type="caution">
    <text evidence="1">The sequence shown here is derived from an EMBL/GenBank/DDBJ whole genome shotgun (WGS) entry which is preliminary data.</text>
</comment>
<dbReference type="EMBL" id="SRYG01000011">
    <property type="protein sequence ID" value="TGY65947.1"/>
    <property type="molecule type" value="Genomic_DNA"/>
</dbReference>
<sequence length="162" mass="18242">MDEQYWMKKAIVEAKKALKYDEVPIGCVIVKDNQIIARGSNRRETKQRSIAHAEIIAIEKACRKLGSWRLDDCDLYVTLEPCPMCAGAIIQSRIRRVVFGAYDPKGGCVGSCTNLFAVPGFNHYPSYEGGILQPECSALLSDFFRKKRKLRKEQKKQGAPSD</sequence>
<keyword evidence="2" id="KW-1185">Reference proteome</keyword>
<organism evidence="1 2">
    <name type="scientific">Dubosiella muris</name>
    <dbReference type="NCBI Taxonomy" id="3038133"/>
    <lineage>
        <taxon>Bacteria</taxon>
        <taxon>Bacillati</taxon>
        <taxon>Bacillota</taxon>
        <taxon>Erysipelotrichia</taxon>
        <taxon>Erysipelotrichales</taxon>
        <taxon>Erysipelotrichaceae</taxon>
        <taxon>Dubosiella</taxon>
    </lineage>
</organism>
<dbReference type="EC" id="3.5.4.33" evidence="1"/>
<proteinExistence type="predicted"/>
<keyword evidence="1" id="KW-0378">Hydrolase</keyword>
<name>A0AC61R741_9FIRM</name>
<protein>
    <submittedName>
        <fullName evidence="1">tRNA adenosine(34) deaminase TadA</fullName>
        <ecNumber evidence="1">3.5.4.33</ecNumber>
    </submittedName>
</protein>
<reference evidence="1" key="1">
    <citation type="submission" date="2019-04" db="EMBL/GenBank/DDBJ databases">
        <title>Microbes associate with the intestines of laboratory mice.</title>
        <authorList>
            <person name="Navarre W."/>
            <person name="Wong E."/>
            <person name="Huang K."/>
            <person name="Tropini C."/>
            <person name="Ng K."/>
            <person name="Yu B."/>
        </authorList>
    </citation>
    <scope>NUCLEOTIDE SEQUENCE</scope>
    <source>
        <strain evidence="1">NM09_H32</strain>
    </source>
</reference>